<dbReference type="EC" id="1.4.3.-" evidence="8"/>
<evidence type="ECO:0000259" key="10">
    <source>
        <dbReference type="Pfam" id="PF02728"/>
    </source>
</evidence>
<dbReference type="OrthoDB" id="9772590at2"/>
<dbReference type="AlphaFoldDB" id="A0A5C4M641"/>
<dbReference type="InterPro" id="IPR000269">
    <property type="entry name" value="Cu_amine_oxidase"/>
</dbReference>
<name>A0A5C4M641_9PSEU</name>
<evidence type="ECO:0000256" key="5">
    <source>
        <dbReference type="ARBA" id="ARBA00023008"/>
    </source>
</evidence>
<protein>
    <recommendedName>
        <fullName evidence="8">Amine oxidase</fullName>
        <ecNumber evidence="8">1.4.3.-</ecNumber>
    </recommendedName>
</protein>
<keyword evidence="2 8" id="KW-0479">Metal-binding</keyword>
<keyword evidence="5 8" id="KW-0186">Copper</keyword>
<dbReference type="PROSITE" id="PS01165">
    <property type="entry name" value="COPPER_AMINE_OXID_2"/>
    <property type="match status" value="1"/>
</dbReference>
<proteinExistence type="inferred from homology"/>
<dbReference type="PANTHER" id="PTHR10638:SF41">
    <property type="entry name" value="AMINE OXIDASE"/>
    <property type="match status" value="1"/>
</dbReference>
<dbReference type="Gene3D" id="2.70.98.20">
    <property type="entry name" value="Copper amine oxidase, catalytic domain"/>
    <property type="match status" value="1"/>
</dbReference>
<dbReference type="PROSITE" id="PS01164">
    <property type="entry name" value="COPPER_AMINE_OXID_1"/>
    <property type="match status" value="1"/>
</dbReference>
<feature type="active site" description="Proton acceptor" evidence="6">
    <location>
        <position position="324"/>
    </location>
</feature>
<feature type="domain" description="AGAO-like N2" evidence="11">
    <location>
        <begin position="33"/>
        <end position="106"/>
    </location>
</feature>
<accession>A0A5C4M641</accession>
<dbReference type="Pfam" id="PF02728">
    <property type="entry name" value="Cu_amine_oxidN3"/>
    <property type="match status" value="1"/>
</dbReference>
<dbReference type="InterPro" id="IPR049947">
    <property type="entry name" value="Cu_Am_Ox_Cu-bd"/>
</dbReference>
<evidence type="ECO:0000259" key="9">
    <source>
        <dbReference type="Pfam" id="PF01179"/>
    </source>
</evidence>
<reference evidence="12 13" key="1">
    <citation type="submission" date="2019-06" db="EMBL/GenBank/DDBJ databases">
        <title>Amycolatopsis alkalitolerans sp. nov., isolated from Gastrodia elata Blume.</title>
        <authorList>
            <person name="Narsing Rao M.P."/>
            <person name="Li W.J."/>
        </authorList>
    </citation>
    <scope>NUCLEOTIDE SEQUENCE [LARGE SCALE GENOMIC DNA]</scope>
    <source>
        <strain evidence="12 13">SYSUP0005</strain>
    </source>
</reference>
<evidence type="ECO:0000256" key="3">
    <source>
        <dbReference type="ARBA" id="ARBA00022772"/>
    </source>
</evidence>
<dbReference type="SUPFAM" id="SSF54416">
    <property type="entry name" value="Amine oxidase N-terminal region"/>
    <property type="match status" value="2"/>
</dbReference>
<dbReference type="GO" id="GO:0009308">
    <property type="term" value="P:amine metabolic process"/>
    <property type="evidence" value="ECO:0007669"/>
    <property type="project" value="UniProtKB-UniRule"/>
</dbReference>
<dbReference type="EMBL" id="VDFW01000007">
    <property type="protein sequence ID" value="TNC27002.1"/>
    <property type="molecule type" value="Genomic_DNA"/>
</dbReference>
<evidence type="ECO:0000256" key="4">
    <source>
        <dbReference type="ARBA" id="ARBA00023002"/>
    </source>
</evidence>
<dbReference type="Gene3D" id="3.10.450.40">
    <property type="match status" value="2"/>
</dbReference>
<dbReference type="SUPFAM" id="SSF49998">
    <property type="entry name" value="Amine oxidase catalytic domain"/>
    <property type="match status" value="1"/>
</dbReference>
<keyword evidence="3 6" id="KW-0801">TPQ</keyword>
<dbReference type="NCBIfam" id="NF008559">
    <property type="entry name" value="PRK11504.1"/>
    <property type="match status" value="1"/>
</dbReference>
<dbReference type="PANTHER" id="PTHR10638">
    <property type="entry name" value="COPPER AMINE OXIDASE"/>
    <property type="match status" value="1"/>
</dbReference>
<evidence type="ECO:0000313" key="12">
    <source>
        <dbReference type="EMBL" id="TNC27002.1"/>
    </source>
</evidence>
<evidence type="ECO:0000256" key="7">
    <source>
        <dbReference type="PIRSR" id="PIRSR600269-51"/>
    </source>
</evidence>
<comment type="caution">
    <text evidence="12">The sequence shown here is derived from an EMBL/GenBank/DDBJ whole genome shotgun (WGS) entry which is preliminary data.</text>
</comment>
<dbReference type="Pfam" id="PF21994">
    <property type="entry name" value="AGAO-like_N2"/>
    <property type="match status" value="1"/>
</dbReference>
<evidence type="ECO:0000256" key="6">
    <source>
        <dbReference type="PIRSR" id="PIRSR600269-50"/>
    </source>
</evidence>
<evidence type="ECO:0000256" key="8">
    <source>
        <dbReference type="RuleBase" id="RU000672"/>
    </source>
</evidence>
<organism evidence="12 13">
    <name type="scientific">Amycolatopsis alkalitolerans</name>
    <dbReference type="NCBI Taxonomy" id="2547244"/>
    <lineage>
        <taxon>Bacteria</taxon>
        <taxon>Bacillati</taxon>
        <taxon>Actinomycetota</taxon>
        <taxon>Actinomycetes</taxon>
        <taxon>Pseudonocardiales</taxon>
        <taxon>Pseudonocardiaceae</taxon>
        <taxon>Amycolatopsis</taxon>
    </lineage>
</organism>
<comment type="similarity">
    <text evidence="1 8">Belongs to the copper/topaquinone oxidase family.</text>
</comment>
<dbReference type="GO" id="GO:0005507">
    <property type="term" value="F:copper ion binding"/>
    <property type="evidence" value="ECO:0007669"/>
    <property type="project" value="InterPro"/>
</dbReference>
<dbReference type="InterPro" id="IPR049948">
    <property type="entry name" value="Cu_Am_ox_TPQ-bd"/>
</dbReference>
<feature type="domain" description="Copper amine oxidase catalytic" evidence="9">
    <location>
        <begin position="248"/>
        <end position="650"/>
    </location>
</feature>
<comment type="cofactor">
    <cofactor evidence="8">
        <name>Cu cation</name>
        <dbReference type="ChEBI" id="CHEBI:23378"/>
    </cofactor>
    <text evidence="8">Contains 1 topaquinone per subunit.</text>
</comment>
<dbReference type="InterPro" id="IPR015798">
    <property type="entry name" value="Cu_amine_oxidase_C"/>
</dbReference>
<evidence type="ECO:0000256" key="1">
    <source>
        <dbReference type="ARBA" id="ARBA00007983"/>
    </source>
</evidence>
<comment type="PTM">
    <text evidence="7 8">Topaquinone (TPQ) is generated by copper-dependent autoxidation of a specific tyrosyl residue.</text>
</comment>
<dbReference type="GO" id="GO:0008131">
    <property type="term" value="F:primary methylamine oxidase activity"/>
    <property type="evidence" value="ECO:0007669"/>
    <property type="project" value="InterPro"/>
</dbReference>
<dbReference type="InterPro" id="IPR016182">
    <property type="entry name" value="Cu_amine_oxidase_N-reg"/>
</dbReference>
<dbReference type="Pfam" id="PF01179">
    <property type="entry name" value="Cu_amine_oxid"/>
    <property type="match status" value="1"/>
</dbReference>
<feature type="active site" description="Schiff-base intermediate with substrate; via topaquinone" evidence="6">
    <location>
        <position position="408"/>
    </location>
</feature>
<dbReference type="Proteomes" id="UP000305546">
    <property type="component" value="Unassembled WGS sequence"/>
</dbReference>
<keyword evidence="13" id="KW-1185">Reference proteome</keyword>
<evidence type="ECO:0000259" key="11">
    <source>
        <dbReference type="Pfam" id="PF21994"/>
    </source>
</evidence>
<feature type="modified residue" description="2',4',5'-topaquinone" evidence="7">
    <location>
        <position position="408"/>
    </location>
</feature>
<dbReference type="GO" id="GO:0048038">
    <property type="term" value="F:quinone binding"/>
    <property type="evidence" value="ECO:0007669"/>
    <property type="project" value="InterPro"/>
</dbReference>
<feature type="domain" description="Copper amine oxidase N3-terminal" evidence="10">
    <location>
        <begin position="115"/>
        <end position="215"/>
    </location>
</feature>
<evidence type="ECO:0000313" key="13">
    <source>
        <dbReference type="Proteomes" id="UP000305546"/>
    </source>
</evidence>
<dbReference type="InterPro" id="IPR036460">
    <property type="entry name" value="Cu_amine_oxidase_C_sf"/>
</dbReference>
<dbReference type="InterPro" id="IPR015802">
    <property type="entry name" value="Cu_amine_oxidase_N3"/>
</dbReference>
<sequence>MLAPLRRWEDPVTSTAKPALVTATHPLDPLSPGEIAAASAILREARGLAPTARFVYIEAAEPEKSVVTGFSRGQDWDRCAAVMLRERAERRTYEAVVSLSRGEVVSWKEIPGVQPPITLEEFLACEALVQADPRWQEAMSKRGITDFSLTMVDPWASGYRGPEDDPAQRRLARPLTFVRSKPDDNGYARPVENVIVTVDLDTMDVLDVEDHGVVRLPPRPGNYDPAIAFETGNVPAFGQAREAAKPISITQPEGRTFTVDGHAVSWGPWRLRVGFTPREGLVLHDIGYLDRGTLRPVIHRASLSEMYVPYGDPGSTHWNKNVFDMGEYGLGVLANSLQLGCDCLGEIHYFDAWVNDQDGEALRLPNAICMHEEDFSIGWKHTDFRTEKGEVRRNRRLVVSFFATVGNYDYGFYWNLYLDGSIEFEVKLTGIISTGAVPPGEAPEYGTLVAPGLYGPNHQHFFNVRLDMRVDGDRNNLYELESSAAPMGEDNPYGNAWRQVKRQLTSESEAKRVINPLAGRSWLITSADRRNALGGEVGYKLEPGSNVLPFYQEGSQQFARGQFAMNHLWATPYTPGERFACGDYVAQNPGGAGLPAYTRGNRSLEDGDLVVWYTLGAHHVVRPEDWPVMPVTRVNLHLKPAGFFDGNPMLDLPPEPGSPHCHA</sequence>
<evidence type="ECO:0000256" key="2">
    <source>
        <dbReference type="ARBA" id="ARBA00022723"/>
    </source>
</evidence>
<dbReference type="InterPro" id="IPR054157">
    <property type="entry name" value="AGAO-like_N2"/>
</dbReference>
<keyword evidence="4 8" id="KW-0560">Oxidoreductase</keyword>
<gene>
    <name evidence="12" type="ORF">FG385_11290</name>
</gene>